<reference evidence="11" key="1">
    <citation type="journal article" date="2017" name="Nat. Commun.">
        <title>The asparagus genome sheds light on the origin and evolution of a young Y chromosome.</title>
        <authorList>
            <person name="Harkess A."/>
            <person name="Zhou J."/>
            <person name="Xu C."/>
            <person name="Bowers J.E."/>
            <person name="Van der Hulst R."/>
            <person name="Ayyampalayam S."/>
            <person name="Mercati F."/>
            <person name="Riccardi P."/>
            <person name="McKain M.R."/>
            <person name="Kakrana A."/>
            <person name="Tang H."/>
            <person name="Ray J."/>
            <person name="Groenendijk J."/>
            <person name="Arikit S."/>
            <person name="Mathioni S.M."/>
            <person name="Nakano M."/>
            <person name="Shan H."/>
            <person name="Telgmann-Rauber A."/>
            <person name="Kanno A."/>
            <person name="Yue Z."/>
            <person name="Chen H."/>
            <person name="Li W."/>
            <person name="Chen Y."/>
            <person name="Xu X."/>
            <person name="Zhang Y."/>
            <person name="Luo S."/>
            <person name="Chen H."/>
            <person name="Gao J."/>
            <person name="Mao Z."/>
            <person name="Pires J.C."/>
            <person name="Luo M."/>
            <person name="Kudrna D."/>
            <person name="Wing R.A."/>
            <person name="Meyers B.C."/>
            <person name="Yi K."/>
            <person name="Kong H."/>
            <person name="Lavrijsen P."/>
            <person name="Sunseri F."/>
            <person name="Falavigna A."/>
            <person name="Ye Y."/>
            <person name="Leebens-Mack J.H."/>
            <person name="Chen G."/>
        </authorList>
    </citation>
    <scope>NUCLEOTIDE SEQUENCE [LARGE SCALE GENOMIC DNA]</scope>
    <source>
        <strain evidence="11">cv. DH0086</strain>
    </source>
</reference>
<evidence type="ECO:0000259" key="9">
    <source>
        <dbReference type="PROSITE" id="PS51462"/>
    </source>
</evidence>
<evidence type="ECO:0000256" key="3">
    <source>
        <dbReference type="ARBA" id="ARBA00005582"/>
    </source>
</evidence>
<keyword evidence="4" id="KW-0479">Metal-binding</keyword>
<dbReference type="PANTHER" id="PTHR12629:SF71">
    <property type="entry name" value="HYDROLASE 13, MITOCHONDRIAL, PUTATIVE, EXPRESSED-RELATED"/>
    <property type="match status" value="1"/>
</dbReference>
<gene>
    <name evidence="10" type="ORF">A4U43_C09F15140</name>
</gene>
<dbReference type="GO" id="GO:0046872">
    <property type="term" value="F:metal ion binding"/>
    <property type="evidence" value="ECO:0007669"/>
    <property type="project" value="UniProtKB-KW"/>
</dbReference>
<dbReference type="InterPro" id="IPR000086">
    <property type="entry name" value="NUDIX_hydrolase_dom"/>
</dbReference>
<dbReference type="Gramene" id="ONK58641">
    <property type="protein sequence ID" value="ONK58641"/>
    <property type="gene ID" value="A4U43_C09F15140"/>
</dbReference>
<protein>
    <recommendedName>
        <fullName evidence="9">Nudix hydrolase domain-containing protein</fullName>
    </recommendedName>
</protein>
<evidence type="ECO:0000256" key="2">
    <source>
        <dbReference type="ARBA" id="ARBA00004173"/>
    </source>
</evidence>
<evidence type="ECO:0000256" key="8">
    <source>
        <dbReference type="ARBA" id="ARBA00023128"/>
    </source>
</evidence>
<accession>A0A5P1E7M9</accession>
<sequence>MSSSSTALARVGRDRQRYENELRLVAGCIPYKLKTEGSDLIYRLEVLMIATPNRHDLVFPKGGWENDESMSEAASREALEEAGVRGILNETILGEWIFRSKSRQNSCSNVGACKGYMFALEVHEELEYWPEQSTHKRIWVSVADAFRLSRYPWMCEALTSCIKLLSKNLGLQQCTPSNNLFERTSNVSEQATCTTARDRTANASKPSNFYFNVKSTAPDRAIDVSEPSDYYFKTNSAAPERATDATVDVSSYIVTNGSSEASRCIVTLCDFTKVMNDRCY</sequence>
<dbReference type="GO" id="GO:0005634">
    <property type="term" value="C:nucleus"/>
    <property type="evidence" value="ECO:0007669"/>
    <property type="project" value="TreeGrafter"/>
</dbReference>
<dbReference type="Proteomes" id="UP000243459">
    <property type="component" value="Chromosome 9"/>
</dbReference>
<keyword evidence="6" id="KW-0460">Magnesium</keyword>
<evidence type="ECO:0000256" key="1">
    <source>
        <dbReference type="ARBA" id="ARBA00001946"/>
    </source>
</evidence>
<dbReference type="CDD" id="cd04666">
    <property type="entry name" value="NUDIX_DIPP2_like_Nudt4"/>
    <property type="match status" value="1"/>
</dbReference>
<organism evidence="10 11">
    <name type="scientific">Asparagus officinalis</name>
    <name type="common">Garden asparagus</name>
    <dbReference type="NCBI Taxonomy" id="4686"/>
    <lineage>
        <taxon>Eukaryota</taxon>
        <taxon>Viridiplantae</taxon>
        <taxon>Streptophyta</taxon>
        <taxon>Embryophyta</taxon>
        <taxon>Tracheophyta</taxon>
        <taxon>Spermatophyta</taxon>
        <taxon>Magnoliopsida</taxon>
        <taxon>Liliopsida</taxon>
        <taxon>Asparagales</taxon>
        <taxon>Asparagaceae</taxon>
        <taxon>Asparagoideae</taxon>
        <taxon>Asparagus</taxon>
    </lineage>
</organism>
<keyword evidence="7" id="KW-0809">Transit peptide</keyword>
<evidence type="ECO:0000313" key="10">
    <source>
        <dbReference type="EMBL" id="ONK58641.1"/>
    </source>
</evidence>
<evidence type="ECO:0000256" key="5">
    <source>
        <dbReference type="ARBA" id="ARBA00022801"/>
    </source>
</evidence>
<evidence type="ECO:0000256" key="6">
    <source>
        <dbReference type="ARBA" id="ARBA00022842"/>
    </source>
</evidence>
<dbReference type="Pfam" id="PF00293">
    <property type="entry name" value="NUDIX"/>
    <property type="match status" value="1"/>
</dbReference>
<keyword evidence="11" id="KW-1185">Reference proteome</keyword>
<comment type="cofactor">
    <cofactor evidence="1">
        <name>Mg(2+)</name>
        <dbReference type="ChEBI" id="CHEBI:18420"/>
    </cofactor>
</comment>
<dbReference type="PROSITE" id="PS00893">
    <property type="entry name" value="NUDIX_BOX"/>
    <property type="match status" value="1"/>
</dbReference>
<name>A0A5P1E7M9_ASPOF</name>
<dbReference type="PROSITE" id="PS51462">
    <property type="entry name" value="NUDIX"/>
    <property type="match status" value="1"/>
</dbReference>
<dbReference type="InterPro" id="IPR020084">
    <property type="entry name" value="NUDIX_hydrolase_CS"/>
</dbReference>
<evidence type="ECO:0000313" key="11">
    <source>
        <dbReference type="Proteomes" id="UP000243459"/>
    </source>
</evidence>
<dbReference type="EMBL" id="CM007389">
    <property type="protein sequence ID" value="ONK58641.1"/>
    <property type="molecule type" value="Genomic_DNA"/>
</dbReference>
<evidence type="ECO:0000256" key="4">
    <source>
        <dbReference type="ARBA" id="ARBA00022723"/>
    </source>
</evidence>
<dbReference type="PANTHER" id="PTHR12629">
    <property type="entry name" value="DIPHOSPHOINOSITOL POLYPHOSPHATE PHOSPHOHYDROLASE"/>
    <property type="match status" value="1"/>
</dbReference>
<feature type="domain" description="Nudix hydrolase" evidence="9">
    <location>
        <begin position="21"/>
        <end position="162"/>
    </location>
</feature>
<keyword evidence="8" id="KW-0496">Mitochondrion</keyword>
<dbReference type="GO" id="GO:0016462">
    <property type="term" value="F:pyrophosphatase activity"/>
    <property type="evidence" value="ECO:0007669"/>
    <property type="project" value="InterPro"/>
</dbReference>
<dbReference type="Gene3D" id="3.90.79.10">
    <property type="entry name" value="Nucleoside Triphosphate Pyrophosphohydrolase"/>
    <property type="match status" value="1"/>
</dbReference>
<dbReference type="FunFam" id="3.90.79.10:FF:000030">
    <property type="entry name" value="Nudix hydrolase 13 mitochondrial"/>
    <property type="match status" value="1"/>
</dbReference>
<comment type="subcellular location">
    <subcellularLocation>
        <location evidence="2">Mitochondrion</location>
    </subcellularLocation>
</comment>
<evidence type="ECO:0000256" key="7">
    <source>
        <dbReference type="ARBA" id="ARBA00022946"/>
    </source>
</evidence>
<dbReference type="InterPro" id="IPR047198">
    <property type="entry name" value="DDP-like_NUDIX"/>
</dbReference>
<dbReference type="InterPro" id="IPR015797">
    <property type="entry name" value="NUDIX_hydrolase-like_dom_sf"/>
</dbReference>
<dbReference type="SUPFAM" id="SSF55811">
    <property type="entry name" value="Nudix"/>
    <property type="match status" value="1"/>
</dbReference>
<keyword evidence="5" id="KW-0378">Hydrolase</keyword>
<proteinExistence type="inferred from homology"/>
<comment type="similarity">
    <text evidence="3">Belongs to the Nudix hydrolase family.</text>
</comment>
<dbReference type="GO" id="GO:0005739">
    <property type="term" value="C:mitochondrion"/>
    <property type="evidence" value="ECO:0007669"/>
    <property type="project" value="UniProtKB-SubCell"/>
</dbReference>
<dbReference type="AlphaFoldDB" id="A0A5P1E7M9"/>